<keyword evidence="4" id="KW-1185">Reference proteome</keyword>
<dbReference type="PANTHER" id="PTHR12874">
    <property type="entry name" value="F-BOX ONLY PROTEIN 48-RELATED"/>
    <property type="match status" value="1"/>
</dbReference>
<dbReference type="AlphaFoldDB" id="A0A5N5QS64"/>
<reference evidence="3 4" key="1">
    <citation type="journal article" date="2019" name="Fungal Biol. Biotechnol.">
        <title>Draft genome sequence of fastidious pathogen Ceratobasidium theobromae, which causes vascular-streak dieback in Theobroma cacao.</title>
        <authorList>
            <person name="Ali S.S."/>
            <person name="Asman A."/>
            <person name="Shao J."/>
            <person name="Firmansyah A.P."/>
            <person name="Susilo A.W."/>
            <person name="Rosmana A."/>
            <person name="McMahon P."/>
            <person name="Junaid M."/>
            <person name="Guest D."/>
            <person name="Kheng T.Y."/>
            <person name="Meinhardt L.W."/>
            <person name="Bailey B.A."/>
        </authorList>
    </citation>
    <scope>NUCLEOTIDE SEQUENCE [LARGE SCALE GENOMIC DNA]</scope>
    <source>
        <strain evidence="3 4">CT2</strain>
    </source>
</reference>
<evidence type="ECO:0000259" key="2">
    <source>
        <dbReference type="PROSITE" id="PS50181"/>
    </source>
</evidence>
<dbReference type="PANTHER" id="PTHR12874:SF9">
    <property type="entry name" value="F-BOX ONLY PROTEIN 48"/>
    <property type="match status" value="1"/>
</dbReference>
<comment type="caution">
    <text evidence="3">The sequence shown here is derived from an EMBL/GenBank/DDBJ whole genome shotgun (WGS) entry which is preliminary data.</text>
</comment>
<feature type="domain" description="F-box" evidence="2">
    <location>
        <begin position="125"/>
        <end position="171"/>
    </location>
</feature>
<protein>
    <submittedName>
        <fullName evidence="3">F-box protein pof7</fullName>
    </submittedName>
</protein>
<evidence type="ECO:0000256" key="1">
    <source>
        <dbReference type="ARBA" id="ARBA00022786"/>
    </source>
</evidence>
<dbReference type="GO" id="GO:0019005">
    <property type="term" value="C:SCF ubiquitin ligase complex"/>
    <property type="evidence" value="ECO:0007669"/>
    <property type="project" value="TreeGrafter"/>
</dbReference>
<proteinExistence type="predicted"/>
<dbReference type="InterPro" id="IPR001810">
    <property type="entry name" value="F-box_dom"/>
</dbReference>
<dbReference type="InterPro" id="IPR036047">
    <property type="entry name" value="F-box-like_dom_sf"/>
</dbReference>
<dbReference type="GO" id="GO:0005737">
    <property type="term" value="C:cytoplasm"/>
    <property type="evidence" value="ECO:0007669"/>
    <property type="project" value="TreeGrafter"/>
</dbReference>
<keyword evidence="1" id="KW-0833">Ubl conjugation pathway</keyword>
<dbReference type="CDD" id="cd22089">
    <property type="entry name" value="F-box_FBXO9"/>
    <property type="match status" value="1"/>
</dbReference>
<dbReference type="EMBL" id="SSOP01000020">
    <property type="protein sequence ID" value="KAB5594478.1"/>
    <property type="molecule type" value="Genomic_DNA"/>
</dbReference>
<gene>
    <name evidence="3" type="ORF">CTheo_2109</name>
</gene>
<dbReference type="SUPFAM" id="SSF81383">
    <property type="entry name" value="F-box domain"/>
    <property type="match status" value="1"/>
</dbReference>
<dbReference type="Gene3D" id="1.20.1280.50">
    <property type="match status" value="1"/>
</dbReference>
<organism evidence="3 4">
    <name type="scientific">Ceratobasidium theobromae</name>
    <dbReference type="NCBI Taxonomy" id="1582974"/>
    <lineage>
        <taxon>Eukaryota</taxon>
        <taxon>Fungi</taxon>
        <taxon>Dikarya</taxon>
        <taxon>Basidiomycota</taxon>
        <taxon>Agaricomycotina</taxon>
        <taxon>Agaricomycetes</taxon>
        <taxon>Cantharellales</taxon>
        <taxon>Ceratobasidiaceae</taxon>
        <taxon>Ceratobasidium</taxon>
    </lineage>
</organism>
<accession>A0A5N5QS64</accession>
<dbReference type="PROSITE" id="PS50181">
    <property type="entry name" value="FBOX"/>
    <property type="match status" value="1"/>
</dbReference>
<dbReference type="GO" id="GO:0031146">
    <property type="term" value="P:SCF-dependent proteasomal ubiquitin-dependent protein catabolic process"/>
    <property type="evidence" value="ECO:0007669"/>
    <property type="project" value="TreeGrafter"/>
</dbReference>
<sequence length="371" mass="42605">MASDELDRFREQWRQEIRERTQAQPQQSTPIDIYAEAVEREQRGELDGALELYRRAFRLDPNVDRAYHYKNTTNALYTLTIASKPQPKPEPLHVAATSTHSIHTLISAFPPAEELKFAPEDERQPVHLVKIPDELLLHILKILDVSSIERFAMVCRRARVLTLDPDLWRDFVVSTYRPPQVPAAVSLEDIIAPFGRDLRRLYIELPRVRLDGVYIAVCHLADVRPGQSENAWVNVGHLVTYHRYLRFLPDGRALSLLDQTLEPREAVHLMTPDLQLKGFFIGTWTLHTSNNAPPRVFIDELTDPCGKFEHSFKMKLTLGSKPLGSRGNVTEIWTRNPLLFHRFLAFRHCFQYRISDLSGIGITSLAEAGPY</sequence>
<dbReference type="Proteomes" id="UP000383932">
    <property type="component" value="Unassembled WGS sequence"/>
</dbReference>
<evidence type="ECO:0000313" key="3">
    <source>
        <dbReference type="EMBL" id="KAB5594478.1"/>
    </source>
</evidence>
<dbReference type="Pfam" id="PF19270">
    <property type="entry name" value="FBO_C"/>
    <property type="match status" value="1"/>
</dbReference>
<dbReference type="OrthoDB" id="2117972at2759"/>
<evidence type="ECO:0000313" key="4">
    <source>
        <dbReference type="Proteomes" id="UP000383932"/>
    </source>
</evidence>
<dbReference type="Pfam" id="PF12937">
    <property type="entry name" value="F-box-like"/>
    <property type="match status" value="1"/>
</dbReference>
<name>A0A5N5QS64_9AGAM</name>
<dbReference type="InterPro" id="IPR045464">
    <property type="entry name" value="Hrt3/FBXO9_C"/>
</dbReference>